<dbReference type="Pfam" id="PF00027">
    <property type="entry name" value="cNMP_binding"/>
    <property type="match status" value="1"/>
</dbReference>
<name>A0AAV3XEA9_9CYAN</name>
<keyword evidence="1" id="KW-0812">Transmembrane</keyword>
<dbReference type="PROSITE" id="PS50042">
    <property type="entry name" value="CNMP_BINDING_3"/>
    <property type="match status" value="1"/>
</dbReference>
<protein>
    <submittedName>
        <fullName evidence="3">Cyclic nucleotide-binding protein</fullName>
    </submittedName>
</protein>
<reference evidence="3" key="1">
    <citation type="submission" date="2019-10" db="EMBL/GenBank/DDBJ databases">
        <title>Draft genome sequece of Microseira wollei NIES-4236.</title>
        <authorList>
            <person name="Yamaguchi H."/>
            <person name="Suzuki S."/>
            <person name="Kawachi M."/>
        </authorList>
    </citation>
    <scope>NUCLEOTIDE SEQUENCE</scope>
    <source>
        <strain evidence="3">NIES-4236</strain>
    </source>
</reference>
<feature type="transmembrane region" description="Helical" evidence="1">
    <location>
        <begin position="129"/>
        <end position="152"/>
    </location>
</feature>
<organism evidence="3 4">
    <name type="scientific">Microseira wollei NIES-4236</name>
    <dbReference type="NCBI Taxonomy" id="2530354"/>
    <lineage>
        <taxon>Bacteria</taxon>
        <taxon>Bacillati</taxon>
        <taxon>Cyanobacteriota</taxon>
        <taxon>Cyanophyceae</taxon>
        <taxon>Oscillatoriophycideae</taxon>
        <taxon>Aerosakkonematales</taxon>
        <taxon>Aerosakkonemataceae</taxon>
        <taxon>Microseira</taxon>
    </lineage>
</organism>
<evidence type="ECO:0000313" key="3">
    <source>
        <dbReference type="EMBL" id="GET40669.1"/>
    </source>
</evidence>
<keyword evidence="4" id="KW-1185">Reference proteome</keyword>
<dbReference type="InterPro" id="IPR014710">
    <property type="entry name" value="RmlC-like_jellyroll"/>
</dbReference>
<dbReference type="PANTHER" id="PTHR11635:SF152">
    <property type="entry name" value="CAMP-DEPENDENT PROTEIN KINASE TYPE I REGULATORY SUBUNIT-RELATED"/>
    <property type="match status" value="1"/>
</dbReference>
<keyword evidence="1" id="KW-0472">Membrane</keyword>
<dbReference type="PANTHER" id="PTHR11635">
    <property type="entry name" value="CAMP-DEPENDENT PROTEIN KINASE REGULATORY CHAIN"/>
    <property type="match status" value="1"/>
</dbReference>
<proteinExistence type="predicted"/>
<dbReference type="SUPFAM" id="SSF51206">
    <property type="entry name" value="cAMP-binding domain-like"/>
    <property type="match status" value="1"/>
</dbReference>
<accession>A0AAV3XEA9</accession>
<dbReference type="GO" id="GO:0005952">
    <property type="term" value="C:cAMP-dependent protein kinase complex"/>
    <property type="evidence" value="ECO:0007669"/>
    <property type="project" value="InterPro"/>
</dbReference>
<dbReference type="InterPro" id="IPR018490">
    <property type="entry name" value="cNMP-bd_dom_sf"/>
</dbReference>
<gene>
    <name evidence="3" type="ORF">MiSe_54800</name>
</gene>
<feature type="domain" description="Cyclic nucleotide-binding" evidence="2">
    <location>
        <begin position="8"/>
        <end position="106"/>
    </location>
</feature>
<dbReference type="GO" id="GO:0005829">
    <property type="term" value="C:cytosol"/>
    <property type="evidence" value="ECO:0007669"/>
    <property type="project" value="TreeGrafter"/>
</dbReference>
<evidence type="ECO:0000259" key="2">
    <source>
        <dbReference type="PROSITE" id="PS50042"/>
    </source>
</evidence>
<comment type="caution">
    <text evidence="3">The sequence shown here is derived from an EMBL/GenBank/DDBJ whole genome shotgun (WGS) entry which is preliminary data.</text>
</comment>
<dbReference type="AlphaFoldDB" id="A0AAV3XEA9"/>
<dbReference type="SMART" id="SM00100">
    <property type="entry name" value="cNMP"/>
    <property type="match status" value="1"/>
</dbReference>
<evidence type="ECO:0000256" key="1">
    <source>
        <dbReference type="SAM" id="Phobius"/>
    </source>
</evidence>
<dbReference type="EMBL" id="BLAY01000096">
    <property type="protein sequence ID" value="GET40669.1"/>
    <property type="molecule type" value="Genomic_DNA"/>
</dbReference>
<dbReference type="InterPro" id="IPR050503">
    <property type="entry name" value="cAMP-dep_PK_reg_su-like"/>
</dbReference>
<keyword evidence="1" id="KW-1133">Transmembrane helix</keyword>
<dbReference type="CDD" id="cd00038">
    <property type="entry name" value="CAP_ED"/>
    <property type="match status" value="1"/>
</dbReference>
<dbReference type="Proteomes" id="UP001050975">
    <property type="component" value="Unassembled WGS sequence"/>
</dbReference>
<sequence>MQLCTSFLSAEQATKLMQYLELVHLSEGEFLFRQGDPSEGLYFIESGQISVVVALSDGETKRLRTYTTGAIVGEMGLYGNAPRFASVVSVSNSRLYHLSNQAFARIETEEPLLTQVASYKLWRCKLASLLIANLGFLAISPLASIASIASIYDITSNLSY</sequence>
<dbReference type="Gene3D" id="2.60.120.10">
    <property type="entry name" value="Jelly Rolls"/>
    <property type="match status" value="1"/>
</dbReference>
<evidence type="ECO:0000313" key="4">
    <source>
        <dbReference type="Proteomes" id="UP001050975"/>
    </source>
</evidence>
<dbReference type="InterPro" id="IPR000595">
    <property type="entry name" value="cNMP-bd_dom"/>
</dbReference>